<keyword evidence="3" id="KW-0520">NAD</keyword>
<proteinExistence type="inferred from homology"/>
<dbReference type="GO" id="GO:0004029">
    <property type="term" value="F:aldehyde dehydrogenase (NAD+) activity"/>
    <property type="evidence" value="ECO:0007669"/>
    <property type="project" value="UniProtKB-EC"/>
</dbReference>
<dbReference type="EMBL" id="BJHW01000002">
    <property type="protein sequence ID" value="GDY59556.1"/>
    <property type="molecule type" value="Genomic_DNA"/>
</dbReference>
<evidence type="ECO:0000259" key="7">
    <source>
        <dbReference type="Pfam" id="PF00171"/>
    </source>
</evidence>
<dbReference type="InterPro" id="IPR016162">
    <property type="entry name" value="Ald_DH_N"/>
</dbReference>
<name>A0A4D4LJT9_STRVO</name>
<evidence type="ECO:0000256" key="3">
    <source>
        <dbReference type="ARBA" id="ARBA00023027"/>
    </source>
</evidence>
<reference evidence="8 9" key="1">
    <citation type="journal article" date="2020" name="Int. J. Syst. Evol. Microbiol.">
        <title>Reclassification of Streptomyces castelarensis and Streptomyces sporoclivatus as later heterotypic synonyms of Streptomyces antimycoticus.</title>
        <authorList>
            <person name="Komaki H."/>
            <person name="Tamura T."/>
        </authorList>
    </citation>
    <scope>NUCLEOTIDE SEQUENCE [LARGE SCALE GENOMIC DNA]</scope>
    <source>
        <strain evidence="8 9">NBRC 13459</strain>
    </source>
</reference>
<evidence type="ECO:0000313" key="8">
    <source>
        <dbReference type="EMBL" id="GDY59556.1"/>
    </source>
</evidence>
<dbReference type="InterPro" id="IPR044638">
    <property type="entry name" value="ALDH7A1-like"/>
</dbReference>
<dbReference type="InterPro" id="IPR016161">
    <property type="entry name" value="Ald_DH/histidinol_DH"/>
</dbReference>
<comment type="caution">
    <text evidence="8">The sequence shown here is derived from an EMBL/GenBank/DDBJ whole genome shotgun (WGS) entry which is preliminary data.</text>
</comment>
<dbReference type="PROSITE" id="PS00687">
    <property type="entry name" value="ALDEHYDE_DEHYDR_GLU"/>
    <property type="match status" value="1"/>
</dbReference>
<dbReference type="AlphaFoldDB" id="A0A4D4LJT9"/>
<keyword evidence="9" id="KW-1185">Reference proteome</keyword>
<dbReference type="Proteomes" id="UP000301309">
    <property type="component" value="Unassembled WGS sequence"/>
</dbReference>
<sequence length="347" mass="36867">MTSTALPTTDDLRTRARTALDTIGVEGAEGGDFSARTPLTGENLFGLTAATDADTEDAIAASRTAFLAWRTTPAPRRGELVRRLGELLREHKSDLADLVTIEAGKIRSEALGEIQEMIDICDFAVGLSRQLYGRTIASERPGHRLAETWHPLGVVGVISAFNFPAAVWSWNTAVGLVCGDTVIWKPSELTPLISLACDRLLARAADEVGAPRDVHRLLLGDRAVGEKLVDDPRVALVSATGSTRMGREVGPRVAARFGRSLLELGGNNAAIVAPSADLDLAVQGIVFAAAGTAGQRCTTLRRLIVHRDIADTLVGRLTAAYGRLPIGDPFEDTTLVGPLISPRPSTP</sequence>
<comment type="subunit">
    <text evidence="1">Homotetramer.</text>
</comment>
<dbReference type="InterPro" id="IPR029510">
    <property type="entry name" value="Ald_DH_CS_GLU"/>
</dbReference>
<evidence type="ECO:0000256" key="1">
    <source>
        <dbReference type="ARBA" id="ARBA00011881"/>
    </source>
</evidence>
<dbReference type="Pfam" id="PF00171">
    <property type="entry name" value="Aldedh"/>
    <property type="match status" value="1"/>
</dbReference>
<accession>A0A4D4LJT9</accession>
<feature type="active site" evidence="5">
    <location>
        <position position="263"/>
    </location>
</feature>
<evidence type="ECO:0000256" key="4">
    <source>
        <dbReference type="ARBA" id="ARBA00024226"/>
    </source>
</evidence>
<dbReference type="PANTHER" id="PTHR43521:SF1">
    <property type="entry name" value="ALPHA-AMINOADIPIC SEMIALDEHYDE DEHYDROGENASE"/>
    <property type="match status" value="1"/>
</dbReference>
<evidence type="ECO:0000256" key="6">
    <source>
        <dbReference type="RuleBase" id="RU003345"/>
    </source>
</evidence>
<dbReference type="InterPro" id="IPR015590">
    <property type="entry name" value="Aldehyde_DH_dom"/>
</dbReference>
<dbReference type="SUPFAM" id="SSF53720">
    <property type="entry name" value="ALDH-like"/>
    <property type="match status" value="1"/>
</dbReference>
<gene>
    <name evidence="8" type="ORF">SVIO_101790</name>
</gene>
<keyword evidence="2 6" id="KW-0560">Oxidoreductase</keyword>
<dbReference type="PANTHER" id="PTHR43521">
    <property type="entry name" value="ALPHA-AMINOADIPIC SEMIALDEHYDE DEHYDROGENASE"/>
    <property type="match status" value="1"/>
</dbReference>
<dbReference type="Gene3D" id="3.40.605.10">
    <property type="entry name" value="Aldehyde Dehydrogenase, Chain A, domain 1"/>
    <property type="match status" value="1"/>
</dbReference>
<dbReference type="InterPro" id="IPR016163">
    <property type="entry name" value="Ald_DH_C"/>
</dbReference>
<dbReference type="EC" id="1.2.1.3" evidence="4"/>
<evidence type="ECO:0000256" key="2">
    <source>
        <dbReference type="ARBA" id="ARBA00023002"/>
    </source>
</evidence>
<dbReference type="Gene3D" id="3.40.309.10">
    <property type="entry name" value="Aldehyde Dehydrogenase, Chain A, domain 2"/>
    <property type="match status" value="1"/>
</dbReference>
<comment type="similarity">
    <text evidence="6">Belongs to the aldehyde dehydrogenase family.</text>
</comment>
<organism evidence="8 9">
    <name type="scientific">Streptomyces violaceusniger</name>
    <dbReference type="NCBI Taxonomy" id="68280"/>
    <lineage>
        <taxon>Bacteria</taxon>
        <taxon>Bacillati</taxon>
        <taxon>Actinomycetota</taxon>
        <taxon>Actinomycetes</taxon>
        <taxon>Kitasatosporales</taxon>
        <taxon>Streptomycetaceae</taxon>
        <taxon>Streptomyces</taxon>
        <taxon>Streptomyces violaceusniger group</taxon>
    </lineage>
</organism>
<evidence type="ECO:0000313" key="9">
    <source>
        <dbReference type="Proteomes" id="UP000301309"/>
    </source>
</evidence>
<protein>
    <recommendedName>
        <fullName evidence="4">aldehyde dehydrogenase (NAD(+))</fullName>
        <ecNumber evidence="4">1.2.1.3</ecNumber>
    </recommendedName>
</protein>
<evidence type="ECO:0000256" key="5">
    <source>
        <dbReference type="PROSITE-ProRule" id="PRU10007"/>
    </source>
</evidence>
<feature type="domain" description="Aldehyde dehydrogenase" evidence="7">
    <location>
        <begin position="31"/>
        <end position="342"/>
    </location>
</feature>